<dbReference type="InterPro" id="IPR001059">
    <property type="entry name" value="Transl_elong_P/YeiP_cen"/>
</dbReference>
<dbReference type="InterPro" id="IPR011768">
    <property type="entry name" value="Transl_elongation_fac_P"/>
</dbReference>
<feature type="domain" description="Elongation factor P C-terminal" evidence="11">
    <location>
        <begin position="132"/>
        <end position="187"/>
    </location>
</feature>
<dbReference type="HAMAP" id="MF_00141">
    <property type="entry name" value="EF_P"/>
    <property type="match status" value="1"/>
</dbReference>
<comment type="subcellular location">
    <subcellularLocation>
        <location evidence="1 8">Cytoplasm</location>
    </subcellularLocation>
</comment>
<evidence type="ECO:0000256" key="8">
    <source>
        <dbReference type="HAMAP-Rule" id="MF_00141"/>
    </source>
</evidence>
<evidence type="ECO:0000256" key="2">
    <source>
        <dbReference type="ARBA" id="ARBA00004815"/>
    </source>
</evidence>
<dbReference type="InterPro" id="IPR014722">
    <property type="entry name" value="Rib_uL2_dom2"/>
</dbReference>
<dbReference type="PANTHER" id="PTHR30053">
    <property type="entry name" value="ELONGATION FACTOR P"/>
    <property type="match status" value="1"/>
</dbReference>
<comment type="caution">
    <text evidence="13">The sequence shown here is derived from an EMBL/GenBank/DDBJ whole genome shotgun (WGS) entry which is preliminary data.</text>
</comment>
<dbReference type="InterPro" id="IPR020599">
    <property type="entry name" value="Transl_elong_fac_P/YeiP"/>
</dbReference>
<dbReference type="Gene3D" id="2.30.30.30">
    <property type="match status" value="1"/>
</dbReference>
<evidence type="ECO:0000256" key="7">
    <source>
        <dbReference type="ARBA" id="ARBA00025469"/>
    </source>
</evidence>
<organism evidence="13 14">
    <name type="scientific">Candidatus Merdicola faecigallinarum</name>
    <dbReference type="NCBI Taxonomy" id="2840862"/>
    <lineage>
        <taxon>Bacteria</taxon>
        <taxon>Bacillati</taxon>
        <taxon>Bacillota</taxon>
        <taxon>Clostridia</taxon>
        <taxon>Candidatus Merdicola</taxon>
    </lineage>
</organism>
<dbReference type="PANTHER" id="PTHR30053:SF12">
    <property type="entry name" value="ELONGATION FACTOR P (EF-P) FAMILY PROTEIN"/>
    <property type="match status" value="1"/>
</dbReference>
<dbReference type="GO" id="GO:0043043">
    <property type="term" value="P:peptide biosynthetic process"/>
    <property type="evidence" value="ECO:0007669"/>
    <property type="project" value="InterPro"/>
</dbReference>
<dbReference type="GO" id="GO:0003746">
    <property type="term" value="F:translation elongation factor activity"/>
    <property type="evidence" value="ECO:0007669"/>
    <property type="project" value="UniProtKB-UniRule"/>
</dbReference>
<dbReference type="InterPro" id="IPR008991">
    <property type="entry name" value="Translation_prot_SH3-like_sf"/>
</dbReference>
<dbReference type="FunFam" id="2.40.50.140:FF:000009">
    <property type="entry name" value="Elongation factor P"/>
    <property type="match status" value="1"/>
</dbReference>
<dbReference type="InterPro" id="IPR013185">
    <property type="entry name" value="Transl_elong_KOW-like"/>
</dbReference>
<proteinExistence type="inferred from homology"/>
<evidence type="ECO:0000313" key="14">
    <source>
        <dbReference type="Proteomes" id="UP000824093"/>
    </source>
</evidence>
<dbReference type="NCBIfam" id="TIGR00038">
    <property type="entry name" value="efp"/>
    <property type="match status" value="1"/>
</dbReference>
<evidence type="ECO:0000256" key="9">
    <source>
        <dbReference type="NCBIfam" id="TIGR00038"/>
    </source>
</evidence>
<reference evidence="13" key="2">
    <citation type="journal article" date="2021" name="PeerJ">
        <title>Extensive microbial diversity within the chicken gut microbiome revealed by metagenomics and culture.</title>
        <authorList>
            <person name="Gilroy R."/>
            <person name="Ravi A."/>
            <person name="Getino M."/>
            <person name="Pursley I."/>
            <person name="Horton D.L."/>
            <person name="Alikhan N.F."/>
            <person name="Baker D."/>
            <person name="Gharbi K."/>
            <person name="Hall N."/>
            <person name="Watson M."/>
            <person name="Adriaenssens E.M."/>
            <person name="Foster-Nyarko E."/>
            <person name="Jarju S."/>
            <person name="Secka A."/>
            <person name="Antonio M."/>
            <person name="Oren A."/>
            <person name="Chaudhuri R.R."/>
            <person name="La Ragione R."/>
            <person name="Hildebrand F."/>
            <person name="Pallen M.J."/>
        </authorList>
    </citation>
    <scope>NUCLEOTIDE SEQUENCE</scope>
    <source>
        <strain evidence="13">CHK195-15760</strain>
    </source>
</reference>
<dbReference type="SUPFAM" id="SSF50249">
    <property type="entry name" value="Nucleic acid-binding proteins"/>
    <property type="match status" value="2"/>
</dbReference>
<evidence type="ECO:0000256" key="10">
    <source>
        <dbReference type="RuleBase" id="RU004389"/>
    </source>
</evidence>
<dbReference type="Gene3D" id="2.40.50.140">
    <property type="entry name" value="Nucleic acid-binding proteins"/>
    <property type="match status" value="2"/>
</dbReference>
<dbReference type="Proteomes" id="UP000824093">
    <property type="component" value="Unassembled WGS sequence"/>
</dbReference>
<dbReference type="InterPro" id="IPR015365">
    <property type="entry name" value="Elong-fact-P_C"/>
</dbReference>
<dbReference type="CDD" id="cd05794">
    <property type="entry name" value="S1_EF-P_repeat_2"/>
    <property type="match status" value="1"/>
</dbReference>
<evidence type="ECO:0000256" key="1">
    <source>
        <dbReference type="ARBA" id="ARBA00004496"/>
    </source>
</evidence>
<dbReference type="FunFam" id="2.40.50.140:FF:000004">
    <property type="entry name" value="Elongation factor P"/>
    <property type="match status" value="1"/>
</dbReference>
<comment type="similarity">
    <text evidence="3 8 10">Belongs to the elongation factor P family.</text>
</comment>
<dbReference type="FunFam" id="2.30.30.30:FF:000003">
    <property type="entry name" value="Elongation factor P"/>
    <property type="match status" value="1"/>
</dbReference>
<evidence type="ECO:0000256" key="6">
    <source>
        <dbReference type="ARBA" id="ARBA00022917"/>
    </source>
</evidence>
<dbReference type="PIRSF" id="PIRSF005901">
    <property type="entry name" value="EF-P"/>
    <property type="match status" value="1"/>
</dbReference>
<comment type="pathway">
    <text evidence="2 8">Protein biosynthesis; polypeptide chain elongation.</text>
</comment>
<dbReference type="SMART" id="SM00841">
    <property type="entry name" value="Elong-fact-P_C"/>
    <property type="match status" value="1"/>
</dbReference>
<dbReference type="NCBIfam" id="NF001810">
    <property type="entry name" value="PRK00529.1"/>
    <property type="match status" value="1"/>
</dbReference>
<evidence type="ECO:0000259" key="11">
    <source>
        <dbReference type="SMART" id="SM00841"/>
    </source>
</evidence>
<keyword evidence="4 8" id="KW-0963">Cytoplasm</keyword>
<dbReference type="Pfam" id="PF01132">
    <property type="entry name" value="EFP"/>
    <property type="match status" value="1"/>
</dbReference>
<reference evidence="13" key="1">
    <citation type="submission" date="2020-10" db="EMBL/GenBank/DDBJ databases">
        <authorList>
            <person name="Gilroy R."/>
        </authorList>
    </citation>
    <scope>NUCLEOTIDE SEQUENCE</scope>
    <source>
        <strain evidence="13">CHK195-15760</strain>
    </source>
</reference>
<feature type="domain" description="Translation elongation factor P/YeiP central" evidence="12">
    <location>
        <begin position="70"/>
        <end position="124"/>
    </location>
</feature>
<dbReference type="Pfam" id="PF09285">
    <property type="entry name" value="Elong-fact-P_C"/>
    <property type="match status" value="1"/>
</dbReference>
<dbReference type="PROSITE" id="PS01275">
    <property type="entry name" value="EFP"/>
    <property type="match status" value="1"/>
</dbReference>
<keyword evidence="5 8" id="KW-0251">Elongation factor</keyword>
<dbReference type="InterPro" id="IPR013852">
    <property type="entry name" value="Transl_elong_P/YeiP_CS"/>
</dbReference>
<name>A0A9D1S8C7_9FIRM</name>
<evidence type="ECO:0000259" key="12">
    <source>
        <dbReference type="SMART" id="SM01185"/>
    </source>
</evidence>
<keyword evidence="6 8" id="KW-0648">Protein biosynthesis</keyword>
<comment type="function">
    <text evidence="7 8">Involved in peptide bond synthesis. Stimulates efficient translation and peptide-bond synthesis on native or reconstituted 70S ribosomes in vitro. Probably functions indirectly by altering the affinity of the ribosome for aminoacyl-tRNA, thus increasing their reactivity as acceptors for peptidyl transferase.</text>
</comment>
<dbReference type="CDD" id="cd04470">
    <property type="entry name" value="S1_EF-P_repeat_1"/>
    <property type="match status" value="1"/>
</dbReference>
<evidence type="ECO:0000313" key="13">
    <source>
        <dbReference type="EMBL" id="HIU51049.1"/>
    </source>
</evidence>
<evidence type="ECO:0000256" key="5">
    <source>
        <dbReference type="ARBA" id="ARBA00022768"/>
    </source>
</evidence>
<evidence type="ECO:0000256" key="3">
    <source>
        <dbReference type="ARBA" id="ARBA00009479"/>
    </source>
</evidence>
<dbReference type="GO" id="GO:0005829">
    <property type="term" value="C:cytosol"/>
    <property type="evidence" value="ECO:0007669"/>
    <property type="project" value="UniProtKB-ARBA"/>
</dbReference>
<dbReference type="SMART" id="SM01185">
    <property type="entry name" value="EFP"/>
    <property type="match status" value="1"/>
</dbReference>
<dbReference type="InterPro" id="IPR012340">
    <property type="entry name" value="NA-bd_OB-fold"/>
</dbReference>
<accession>A0A9D1S8C7</accession>
<protein>
    <recommendedName>
        <fullName evidence="8 9">Elongation factor P</fullName>
        <shortName evidence="8">EF-P</shortName>
    </recommendedName>
</protein>
<dbReference type="SUPFAM" id="SSF50104">
    <property type="entry name" value="Translation proteins SH3-like domain"/>
    <property type="match status" value="1"/>
</dbReference>
<gene>
    <name evidence="8 13" type="primary">efp</name>
    <name evidence="13" type="ORF">IAB70_00225</name>
</gene>
<dbReference type="Pfam" id="PF08207">
    <property type="entry name" value="EFP_N"/>
    <property type="match status" value="1"/>
</dbReference>
<dbReference type="AlphaFoldDB" id="A0A9D1S8C7"/>
<dbReference type="EMBL" id="DVNH01000003">
    <property type="protein sequence ID" value="HIU51049.1"/>
    <property type="molecule type" value="Genomic_DNA"/>
</dbReference>
<sequence>MAEVYMAGDFRNGTTFEMDGNVFKVVEFQHVKPGKGSAFVRTKLKNVITGAVLEKTFNPSEKYPGAEIEKRDMQYLYKDGELYYFMDNETYEQMPLNEEQIGDALKYMKENMTMKILSYKGSVFAVEPPMFVELEVTYTEPGFSGNTTTTSGKPATLENGFEISVPLFVNIGDIIRIDTRTGEYMERL</sequence>
<evidence type="ECO:0000256" key="4">
    <source>
        <dbReference type="ARBA" id="ARBA00022490"/>
    </source>
</evidence>